<comment type="cofactor">
    <cofactor evidence="4">
        <name>Zn(2+)</name>
        <dbReference type="ChEBI" id="CHEBI:29105"/>
    </cofactor>
    <text evidence="4">Binds 1 zinc ion per subunit.</text>
</comment>
<dbReference type="GO" id="GO:0004089">
    <property type="term" value="F:carbonate dehydratase activity"/>
    <property type="evidence" value="ECO:0007669"/>
    <property type="project" value="UniProtKB-UniRule"/>
</dbReference>
<feature type="binding site" evidence="4">
    <location>
        <position position="88"/>
    </location>
    <ligand>
        <name>Zn(2+)</name>
        <dbReference type="ChEBI" id="CHEBI:29105"/>
    </ligand>
</feature>
<accession>A0A550CN78</accession>
<comment type="caution">
    <text evidence="6">The sequence shown here is derived from an EMBL/GenBank/DDBJ whole genome shotgun (WGS) entry which is preliminary data.</text>
</comment>
<dbReference type="SUPFAM" id="SSF53056">
    <property type="entry name" value="beta-carbonic anhydrase, cab"/>
    <property type="match status" value="1"/>
</dbReference>
<gene>
    <name evidence="6" type="ORF">BD626DRAFT_487080</name>
</gene>
<dbReference type="GO" id="GO:0008270">
    <property type="term" value="F:zinc ion binding"/>
    <property type="evidence" value="ECO:0007669"/>
    <property type="project" value="UniProtKB-UniRule"/>
</dbReference>
<evidence type="ECO:0000256" key="4">
    <source>
        <dbReference type="PIRSR" id="PIRSR601765-1"/>
    </source>
</evidence>
<dbReference type="EC" id="4.2.1.1" evidence="5"/>
<dbReference type="InterPro" id="IPR001765">
    <property type="entry name" value="Carbonic_anhydrase"/>
</dbReference>
<comment type="similarity">
    <text evidence="1 5">Belongs to the beta-class carbonic anhydrase family.</text>
</comment>
<dbReference type="STRING" id="97359.A0A550CN78"/>
<evidence type="ECO:0000256" key="1">
    <source>
        <dbReference type="ARBA" id="ARBA00006217"/>
    </source>
</evidence>
<protein>
    <recommendedName>
        <fullName evidence="5">Carbonic anhydrase</fullName>
        <ecNumber evidence="5">4.2.1.1</ecNumber>
    </recommendedName>
    <alternativeName>
        <fullName evidence="5">Carbonate dehydratase</fullName>
    </alternativeName>
</protein>
<sequence>MSVFQTYEQNNAAYASDFDKGALPMPPAKHVAIVTCMDARVEPASQLGINLGDAHVIRNAGGRAQDAVRNLVISQRLLGTREILVFHHTDCGMQTFKTEQLRGIVKDAAPGDSAVVNAVDKFDSFLEFTDVEGSVTEDVVFLKNHPLILAETTVTGWVYDVKTGKISRVV</sequence>
<feature type="binding site" evidence="4">
    <location>
        <position position="36"/>
    </location>
    <ligand>
        <name>Zn(2+)</name>
        <dbReference type="ChEBI" id="CHEBI:29105"/>
    </ligand>
</feature>
<evidence type="ECO:0000313" key="6">
    <source>
        <dbReference type="EMBL" id="TRM66209.1"/>
    </source>
</evidence>
<keyword evidence="2 4" id="KW-0479">Metal-binding</keyword>
<keyword evidence="5" id="KW-0456">Lyase</keyword>
<dbReference type="PANTHER" id="PTHR43175:SF3">
    <property type="entry name" value="CARBON DISULFIDE HYDROLASE"/>
    <property type="match status" value="1"/>
</dbReference>
<evidence type="ECO:0000256" key="2">
    <source>
        <dbReference type="ARBA" id="ARBA00022723"/>
    </source>
</evidence>
<feature type="binding site" evidence="4">
    <location>
        <position position="38"/>
    </location>
    <ligand>
        <name>Zn(2+)</name>
        <dbReference type="ChEBI" id="CHEBI:29105"/>
    </ligand>
</feature>
<dbReference type="AlphaFoldDB" id="A0A550CN78"/>
<dbReference type="EMBL" id="VDMD01000004">
    <property type="protein sequence ID" value="TRM66209.1"/>
    <property type="molecule type" value="Genomic_DNA"/>
</dbReference>
<name>A0A550CN78_9AGAR</name>
<dbReference type="SMART" id="SM00947">
    <property type="entry name" value="Pro_CA"/>
    <property type="match status" value="1"/>
</dbReference>
<dbReference type="Gene3D" id="3.40.1050.10">
    <property type="entry name" value="Carbonic anhydrase"/>
    <property type="match status" value="1"/>
</dbReference>
<feature type="binding site" evidence="4">
    <location>
        <position position="91"/>
    </location>
    <ligand>
        <name>Zn(2+)</name>
        <dbReference type="ChEBI" id="CHEBI:29105"/>
    </ligand>
</feature>
<comment type="catalytic activity">
    <reaction evidence="5">
        <text>hydrogencarbonate + H(+) = CO2 + H2O</text>
        <dbReference type="Rhea" id="RHEA:10748"/>
        <dbReference type="ChEBI" id="CHEBI:15377"/>
        <dbReference type="ChEBI" id="CHEBI:15378"/>
        <dbReference type="ChEBI" id="CHEBI:16526"/>
        <dbReference type="ChEBI" id="CHEBI:17544"/>
        <dbReference type="EC" id="4.2.1.1"/>
    </reaction>
</comment>
<dbReference type="PANTHER" id="PTHR43175">
    <property type="entry name" value="CARBONIC ANHYDRASE"/>
    <property type="match status" value="1"/>
</dbReference>
<evidence type="ECO:0000313" key="7">
    <source>
        <dbReference type="Proteomes" id="UP000320762"/>
    </source>
</evidence>
<evidence type="ECO:0000256" key="3">
    <source>
        <dbReference type="ARBA" id="ARBA00022833"/>
    </source>
</evidence>
<dbReference type="Pfam" id="PF00484">
    <property type="entry name" value="Pro_CA"/>
    <property type="match status" value="1"/>
</dbReference>
<comment type="function">
    <text evidence="5">Reversible hydration of carbon dioxide.</text>
</comment>
<reference evidence="6 7" key="1">
    <citation type="journal article" date="2019" name="New Phytol.">
        <title>Comparative genomics reveals unique wood-decay strategies and fruiting body development in the Schizophyllaceae.</title>
        <authorList>
            <person name="Almasi E."/>
            <person name="Sahu N."/>
            <person name="Krizsan K."/>
            <person name="Balint B."/>
            <person name="Kovacs G.M."/>
            <person name="Kiss B."/>
            <person name="Cseklye J."/>
            <person name="Drula E."/>
            <person name="Henrissat B."/>
            <person name="Nagy I."/>
            <person name="Chovatia M."/>
            <person name="Adam C."/>
            <person name="LaButti K."/>
            <person name="Lipzen A."/>
            <person name="Riley R."/>
            <person name="Grigoriev I.V."/>
            <person name="Nagy L.G."/>
        </authorList>
    </citation>
    <scope>NUCLEOTIDE SEQUENCE [LARGE SCALE GENOMIC DNA]</scope>
    <source>
        <strain evidence="6 7">NL-1724</strain>
    </source>
</reference>
<dbReference type="InterPro" id="IPR036874">
    <property type="entry name" value="Carbonic_anhydrase_sf"/>
</dbReference>
<dbReference type="Proteomes" id="UP000320762">
    <property type="component" value="Unassembled WGS sequence"/>
</dbReference>
<keyword evidence="7" id="KW-1185">Reference proteome</keyword>
<proteinExistence type="inferred from homology"/>
<evidence type="ECO:0000256" key="5">
    <source>
        <dbReference type="RuleBase" id="RU003956"/>
    </source>
</evidence>
<dbReference type="OrthoDB" id="10248475at2759"/>
<keyword evidence="3 4" id="KW-0862">Zinc</keyword>
<organism evidence="6 7">
    <name type="scientific">Schizophyllum amplum</name>
    <dbReference type="NCBI Taxonomy" id="97359"/>
    <lineage>
        <taxon>Eukaryota</taxon>
        <taxon>Fungi</taxon>
        <taxon>Dikarya</taxon>
        <taxon>Basidiomycota</taxon>
        <taxon>Agaricomycotina</taxon>
        <taxon>Agaricomycetes</taxon>
        <taxon>Agaricomycetidae</taxon>
        <taxon>Agaricales</taxon>
        <taxon>Schizophyllaceae</taxon>
        <taxon>Schizophyllum</taxon>
    </lineage>
</organism>
<dbReference type="CDD" id="cd03379">
    <property type="entry name" value="beta_CA_cladeD"/>
    <property type="match status" value="1"/>
</dbReference>